<gene>
    <name evidence="2" type="ORF">KDH_26820</name>
</gene>
<reference evidence="2 3" key="1">
    <citation type="submission" date="2023-02" db="EMBL/GenBank/DDBJ databases">
        <title>Dictyobacter halimunensis sp. nov., a new member of the class Ktedonobacteria from forest soil in a geothermal area.</title>
        <authorList>
            <person name="Rachmania M.K."/>
            <person name="Ningsih F."/>
            <person name="Sakai Y."/>
            <person name="Yabe S."/>
            <person name="Yokota A."/>
            <person name="Sjamsuridzal W."/>
        </authorList>
    </citation>
    <scope>NUCLEOTIDE SEQUENCE [LARGE SCALE GENOMIC DNA]</scope>
    <source>
        <strain evidence="2 3">S3.2.2.5</strain>
    </source>
</reference>
<dbReference type="InterPro" id="IPR047951">
    <property type="entry name" value="Transpos_ISL3"/>
</dbReference>
<comment type="caution">
    <text evidence="2">The sequence shown here is derived from an EMBL/GenBank/DDBJ whole genome shotgun (WGS) entry which is preliminary data.</text>
</comment>
<dbReference type="Pfam" id="PF01610">
    <property type="entry name" value="DDE_Tnp_ISL3"/>
    <property type="match status" value="1"/>
</dbReference>
<dbReference type="PANTHER" id="PTHR33498:SF1">
    <property type="entry name" value="TRANSPOSASE FOR INSERTION SEQUENCE ELEMENT IS1557"/>
    <property type="match status" value="1"/>
</dbReference>
<evidence type="ECO:0000259" key="1">
    <source>
        <dbReference type="Pfam" id="PF01610"/>
    </source>
</evidence>
<keyword evidence="3" id="KW-1185">Reference proteome</keyword>
<feature type="domain" description="Transposase IS204/IS1001/IS1096/IS1165 DDE" evidence="1">
    <location>
        <begin position="96"/>
        <end position="222"/>
    </location>
</feature>
<dbReference type="RefSeq" id="WP_338250544.1">
    <property type="nucleotide sequence ID" value="NZ_BSRI01000001.1"/>
</dbReference>
<evidence type="ECO:0000313" key="2">
    <source>
        <dbReference type="EMBL" id="GLV55838.1"/>
    </source>
</evidence>
<accession>A0ABQ6FQH9</accession>
<protein>
    <recommendedName>
        <fullName evidence="1">Transposase IS204/IS1001/IS1096/IS1165 DDE domain-containing protein</fullName>
    </recommendedName>
</protein>
<dbReference type="Proteomes" id="UP001344906">
    <property type="component" value="Unassembled WGS sequence"/>
</dbReference>
<dbReference type="InterPro" id="IPR002560">
    <property type="entry name" value="Transposase_DDE"/>
</dbReference>
<proteinExistence type="predicted"/>
<sequence>MQFIQAEGFPERVPSVPKPSILDPYKPLILERWAQGCHNGTQICHEVTLAGYTGSEPLLRLFITQLRKQQVCVPTSPALAACSPPVSSVQSAPKRRLTPTRASWLCVRPPEKLDEQDRRYVSQLREAHPDLEKVYQLAQKFVSMLSEQRGEDLDEWLATAEQSDIAELKRFVSGVRRDYVAVHAAFFSKWSNGQVEGQVARLKLQKRMVYGRAKFDLLRLRVLSRASFLIAFVLS</sequence>
<name>A0ABQ6FQH9_9CHLR</name>
<dbReference type="PANTHER" id="PTHR33498">
    <property type="entry name" value="TRANSPOSASE FOR INSERTION SEQUENCE ELEMENT IS1557"/>
    <property type="match status" value="1"/>
</dbReference>
<organism evidence="2 3">
    <name type="scientific">Dictyobacter halimunensis</name>
    <dbReference type="NCBI Taxonomy" id="3026934"/>
    <lineage>
        <taxon>Bacteria</taxon>
        <taxon>Bacillati</taxon>
        <taxon>Chloroflexota</taxon>
        <taxon>Ktedonobacteria</taxon>
        <taxon>Ktedonobacterales</taxon>
        <taxon>Dictyobacteraceae</taxon>
        <taxon>Dictyobacter</taxon>
    </lineage>
</organism>
<evidence type="ECO:0000313" key="3">
    <source>
        <dbReference type="Proteomes" id="UP001344906"/>
    </source>
</evidence>
<dbReference type="EMBL" id="BSRI01000001">
    <property type="protein sequence ID" value="GLV55838.1"/>
    <property type="molecule type" value="Genomic_DNA"/>
</dbReference>